<evidence type="ECO:0008006" key="3">
    <source>
        <dbReference type="Google" id="ProtNLM"/>
    </source>
</evidence>
<dbReference type="Pfam" id="PF08876">
    <property type="entry name" value="DUF1836"/>
    <property type="match status" value="1"/>
</dbReference>
<dbReference type="RefSeq" id="WP_052127624.1">
    <property type="nucleotide sequence ID" value="NZ_CP018906.1"/>
</dbReference>
<evidence type="ECO:0000313" key="1">
    <source>
        <dbReference type="EMBL" id="AQW20612.1"/>
    </source>
</evidence>
<gene>
    <name evidence="1" type="ORF">PL11_001135</name>
</gene>
<evidence type="ECO:0000313" key="2">
    <source>
        <dbReference type="Proteomes" id="UP000030361"/>
    </source>
</evidence>
<proteinExistence type="predicted"/>
<name>A0A1S6QG82_9LACO</name>
<accession>A0A1S6QG82</accession>
<dbReference type="InterPro" id="IPR014975">
    <property type="entry name" value="DUF1836"/>
</dbReference>
<sequence length="148" mass="16685">MENKLILTLPHYQALPTIGLYMDQVLGMVEQYTSSFVDQPITKSMVNSYVKKGVIEKPTGKKYSQTQLAEIILIVLYKPIFSLPAISKVLSQARSANEVSQIFDIVVDHFNAQLRKVTEQSPQNEDLLAQSAELLASRLVIEHRINLL</sequence>
<dbReference type="PANTHER" id="PTHR40056">
    <property type="entry name" value="HYPOTHETICAL CYTOSOLIC PROTEIN"/>
    <property type="match status" value="1"/>
</dbReference>
<protein>
    <recommendedName>
        <fullName evidence="3">DUF1836 domain-containing protein</fullName>
    </recommendedName>
</protein>
<organism evidence="1 2">
    <name type="scientific">Lentilactobacillus curieae</name>
    <dbReference type="NCBI Taxonomy" id="1138822"/>
    <lineage>
        <taxon>Bacteria</taxon>
        <taxon>Bacillati</taxon>
        <taxon>Bacillota</taxon>
        <taxon>Bacilli</taxon>
        <taxon>Lactobacillales</taxon>
        <taxon>Lactobacillaceae</taxon>
        <taxon>Lentilactobacillus</taxon>
    </lineage>
</organism>
<dbReference type="KEGG" id="lcu:PL11_001135"/>
<keyword evidence="2" id="KW-1185">Reference proteome</keyword>
<dbReference type="EMBL" id="CP018906">
    <property type="protein sequence ID" value="AQW20612.1"/>
    <property type="molecule type" value="Genomic_DNA"/>
</dbReference>
<dbReference type="AlphaFoldDB" id="A0A1S6QG82"/>
<dbReference type="OrthoDB" id="3191472at2"/>
<dbReference type="Proteomes" id="UP000030361">
    <property type="component" value="Chromosome"/>
</dbReference>
<dbReference type="PANTHER" id="PTHR40056:SF1">
    <property type="entry name" value="DUF1836 DOMAIN-CONTAINING PROTEIN"/>
    <property type="match status" value="1"/>
</dbReference>
<reference evidence="1 2" key="1">
    <citation type="journal article" date="2015" name="Genome Announc.">
        <title>Genome Sequence of Lactobacillus curieae CCTCC M 2011381T, a Novel Producer of Gamma-aminobutyric Acid.</title>
        <authorList>
            <person name="Wang Y."/>
            <person name="Wang Y."/>
            <person name="Lang C."/>
            <person name="Wei D."/>
            <person name="Xu P."/>
            <person name="Xie J."/>
        </authorList>
    </citation>
    <scope>NUCLEOTIDE SEQUENCE [LARGE SCALE GENOMIC DNA]</scope>
    <source>
        <strain evidence="1 2">CCTCC M 2011381</strain>
    </source>
</reference>